<organism evidence="3">
    <name type="scientific">Enterobius vermicularis</name>
    <name type="common">Human pinworm</name>
    <dbReference type="NCBI Taxonomy" id="51028"/>
    <lineage>
        <taxon>Eukaryota</taxon>
        <taxon>Metazoa</taxon>
        <taxon>Ecdysozoa</taxon>
        <taxon>Nematoda</taxon>
        <taxon>Chromadorea</taxon>
        <taxon>Rhabditida</taxon>
        <taxon>Spirurina</taxon>
        <taxon>Oxyuridomorpha</taxon>
        <taxon>Oxyuroidea</taxon>
        <taxon>Oxyuridae</taxon>
        <taxon>Enterobius</taxon>
    </lineage>
</organism>
<keyword evidence="2" id="KW-1185">Reference proteome</keyword>
<dbReference type="WBParaSite" id="EVEC_0000720801-mRNA-1">
    <property type="protein sequence ID" value="EVEC_0000720801-mRNA-1"/>
    <property type="gene ID" value="EVEC_0000720801"/>
</dbReference>
<evidence type="ECO:0000313" key="3">
    <source>
        <dbReference type="WBParaSite" id="EVEC_0000720801-mRNA-1"/>
    </source>
</evidence>
<accession>A0A0N4V9T5</accession>
<dbReference type="Proteomes" id="UP000274131">
    <property type="component" value="Unassembled WGS sequence"/>
</dbReference>
<sequence>MFDELIERTLCCFNKLGPNKEKVNDSKPGVQKMSFRTGQLVPLDIAELDRIQVDAAFPRFVVSTFSIFLSLTFLC</sequence>
<evidence type="ECO:0000313" key="1">
    <source>
        <dbReference type="EMBL" id="VDD91978.1"/>
    </source>
</evidence>
<reference evidence="3" key="1">
    <citation type="submission" date="2017-02" db="UniProtKB">
        <authorList>
            <consortium name="WormBaseParasite"/>
        </authorList>
    </citation>
    <scope>IDENTIFICATION</scope>
</reference>
<reference evidence="1 2" key="2">
    <citation type="submission" date="2018-10" db="EMBL/GenBank/DDBJ databases">
        <authorList>
            <consortium name="Pathogen Informatics"/>
        </authorList>
    </citation>
    <scope>NUCLEOTIDE SEQUENCE [LARGE SCALE GENOMIC DNA]</scope>
</reference>
<protein>
    <submittedName>
        <fullName evidence="1 3">Uncharacterized protein</fullName>
    </submittedName>
</protein>
<dbReference type="AlphaFoldDB" id="A0A0N4V9T5"/>
<gene>
    <name evidence="1" type="ORF">EVEC_LOCUS6729</name>
</gene>
<name>A0A0N4V9T5_ENTVE</name>
<evidence type="ECO:0000313" key="2">
    <source>
        <dbReference type="Proteomes" id="UP000274131"/>
    </source>
</evidence>
<proteinExistence type="predicted"/>
<dbReference type="EMBL" id="UXUI01008624">
    <property type="protein sequence ID" value="VDD91978.1"/>
    <property type="molecule type" value="Genomic_DNA"/>
</dbReference>